<dbReference type="GO" id="GO:0000287">
    <property type="term" value="F:magnesium ion binding"/>
    <property type="evidence" value="ECO:0007669"/>
    <property type="project" value="InterPro"/>
</dbReference>
<dbReference type="SUPFAM" id="SSF103084">
    <property type="entry name" value="Holliday junction resolvase RusA"/>
    <property type="match status" value="1"/>
</dbReference>
<dbReference type="AlphaFoldDB" id="A0A4V1PQ92"/>
<dbReference type="OrthoDB" id="9906206at2"/>
<dbReference type="Proteomes" id="UP000289316">
    <property type="component" value="Unassembled WGS sequence"/>
</dbReference>
<reference evidence="1 2" key="1">
    <citation type="submission" date="2018-09" db="EMBL/GenBank/DDBJ databases">
        <title>Murine metabolic-syndrome-specific gut microbial biobank.</title>
        <authorList>
            <person name="Liu C."/>
        </authorList>
    </citation>
    <scope>NUCLEOTIDE SEQUENCE [LARGE SCALE GENOMIC DNA]</scope>
    <source>
        <strain evidence="1 2">C-30</strain>
    </source>
</reference>
<gene>
    <name evidence="1" type="ORF">D6C19_11135</name>
</gene>
<protein>
    <submittedName>
        <fullName evidence="1">Uncharacterized protein</fullName>
    </submittedName>
</protein>
<proteinExistence type="predicted"/>
<accession>A0A4V1PQ92</accession>
<dbReference type="GO" id="GO:0006310">
    <property type="term" value="P:DNA recombination"/>
    <property type="evidence" value="ECO:0007669"/>
    <property type="project" value="InterPro"/>
</dbReference>
<sequence length="220" mass="25523">MRIEIPLEPQAAKRPKVNSMVNSTYYDTNYRKWLDEAMGWVENYLIETDFALLEELLGKDPEGKQYKNTHVVRGFKKISDIEYRFDEDLEKSVVKTRNVAVDENGQVIVDDDGFVLSLSGQRIPILGELREDYLGIRGRMMLIISRRNNRESKATDRPFPLDSNTGDYDNYAKAVTDAFFETPMFKETGFNDRHIQEMLIQKRYVSPGEKPGILLELKPM</sequence>
<name>A0A4V1PQ92_9LACO</name>
<comment type="caution">
    <text evidence="1">The sequence shown here is derived from an EMBL/GenBank/DDBJ whole genome shotgun (WGS) entry which is preliminary data.</text>
</comment>
<dbReference type="InterPro" id="IPR036614">
    <property type="entry name" value="RusA-like_sf"/>
</dbReference>
<dbReference type="EMBL" id="QZFR01000134">
    <property type="protein sequence ID" value="RXV63284.1"/>
    <property type="molecule type" value="Genomic_DNA"/>
</dbReference>
<dbReference type="GO" id="GO:0006281">
    <property type="term" value="P:DNA repair"/>
    <property type="evidence" value="ECO:0007669"/>
    <property type="project" value="InterPro"/>
</dbReference>
<evidence type="ECO:0000313" key="2">
    <source>
        <dbReference type="Proteomes" id="UP000289316"/>
    </source>
</evidence>
<dbReference type="RefSeq" id="WP_129303383.1">
    <property type="nucleotide sequence ID" value="NZ_QZFR01000134.1"/>
</dbReference>
<evidence type="ECO:0000313" key="1">
    <source>
        <dbReference type="EMBL" id="RXV63284.1"/>
    </source>
</evidence>
<organism evidence="1 2">
    <name type="scientific">Ligilactobacillus murinus</name>
    <dbReference type="NCBI Taxonomy" id="1622"/>
    <lineage>
        <taxon>Bacteria</taxon>
        <taxon>Bacillati</taxon>
        <taxon>Bacillota</taxon>
        <taxon>Bacilli</taxon>
        <taxon>Lactobacillales</taxon>
        <taxon>Lactobacillaceae</taxon>
        <taxon>Ligilactobacillus</taxon>
    </lineage>
</organism>